<dbReference type="InterPro" id="IPR029034">
    <property type="entry name" value="Cystine-knot_cytokine"/>
</dbReference>
<name>A0A3B3R1K0_9TELE</name>
<dbReference type="Ensembl" id="ENSPKIT00000036447.1">
    <property type="protein sequence ID" value="ENSPKIP00000012064.1"/>
    <property type="gene ID" value="ENSPKIG00000025612.1"/>
</dbReference>
<comment type="subcellular location">
    <subcellularLocation>
        <location evidence="1">Secreted</location>
    </subcellularLocation>
</comment>
<dbReference type="PROSITE" id="PS51362">
    <property type="entry name" value="TGF_BETA_2"/>
    <property type="match status" value="1"/>
</dbReference>
<comment type="similarity">
    <text evidence="2">Belongs to the TGF-beta family. GDNF subfamily.</text>
</comment>
<dbReference type="GeneTree" id="ENSGT00950000182993"/>
<organism evidence="13 14">
    <name type="scientific">Paramormyrops kingsleyae</name>
    <dbReference type="NCBI Taxonomy" id="1676925"/>
    <lineage>
        <taxon>Eukaryota</taxon>
        <taxon>Metazoa</taxon>
        <taxon>Chordata</taxon>
        <taxon>Craniata</taxon>
        <taxon>Vertebrata</taxon>
        <taxon>Euteleostomi</taxon>
        <taxon>Actinopterygii</taxon>
        <taxon>Neopterygii</taxon>
        <taxon>Teleostei</taxon>
        <taxon>Osteoglossocephala</taxon>
        <taxon>Osteoglossomorpha</taxon>
        <taxon>Osteoglossiformes</taxon>
        <taxon>Mormyridae</taxon>
        <taxon>Paramormyrops</taxon>
    </lineage>
</organism>
<evidence type="ECO:0000256" key="2">
    <source>
        <dbReference type="ARBA" id="ARBA00009832"/>
    </source>
</evidence>
<dbReference type="GO" id="GO:0005576">
    <property type="term" value="C:extracellular region"/>
    <property type="evidence" value="ECO:0007669"/>
    <property type="project" value="UniProtKB-SubCell"/>
</dbReference>
<evidence type="ECO:0000259" key="12">
    <source>
        <dbReference type="PROSITE" id="PS51362"/>
    </source>
</evidence>
<evidence type="ECO:0000256" key="7">
    <source>
        <dbReference type="ARBA" id="ARBA00055869"/>
    </source>
</evidence>
<evidence type="ECO:0000256" key="8">
    <source>
        <dbReference type="ARBA" id="ARBA00062854"/>
    </source>
</evidence>
<dbReference type="GO" id="GO:0008083">
    <property type="term" value="F:growth factor activity"/>
    <property type="evidence" value="ECO:0007669"/>
    <property type="project" value="UniProtKB-KW"/>
</dbReference>
<comment type="subunit">
    <text evidence="8">Homodimer; disulfide-linked. Interacts with GFRA2 coreceptor and RET: forms a 2:2:2 ternary complex composed of NRTN ligand, GFRA2 and RET receptor. Also forms a 4:4:4 tetrameric complex composed of 4 copies of NRTN ligand, GFRA2 and RET receptor, which prevents endocytosis of RET.</text>
</comment>
<feature type="domain" description="TGF-beta family profile" evidence="12">
    <location>
        <begin position="106"/>
        <end position="214"/>
    </location>
</feature>
<evidence type="ECO:0000313" key="13">
    <source>
        <dbReference type="Ensembl" id="ENSPKIP00000012064.1"/>
    </source>
</evidence>
<dbReference type="FunFam" id="2.10.90.10:FF:000037">
    <property type="entry name" value="neurturin"/>
    <property type="match status" value="1"/>
</dbReference>
<accession>A0A3B3R1K0</accession>
<dbReference type="GO" id="GO:0035860">
    <property type="term" value="P:glial cell-derived neurotrophic factor receptor signaling pathway"/>
    <property type="evidence" value="ECO:0007669"/>
    <property type="project" value="UniProtKB-ARBA"/>
</dbReference>
<dbReference type="GO" id="GO:0030116">
    <property type="term" value="F:glial cell-derived neurotrophic factor receptor binding"/>
    <property type="evidence" value="ECO:0007669"/>
    <property type="project" value="InterPro"/>
</dbReference>
<evidence type="ECO:0000256" key="6">
    <source>
        <dbReference type="ARBA" id="ARBA00023157"/>
    </source>
</evidence>
<evidence type="ECO:0000256" key="3">
    <source>
        <dbReference type="ARBA" id="ARBA00022525"/>
    </source>
</evidence>
<dbReference type="SUPFAM" id="SSF57501">
    <property type="entry name" value="Cystine-knot cytokines"/>
    <property type="match status" value="1"/>
</dbReference>
<keyword evidence="5 10" id="KW-0339">Growth factor</keyword>
<evidence type="ECO:0000256" key="9">
    <source>
        <dbReference type="ARBA" id="ARBA00069369"/>
    </source>
</evidence>
<dbReference type="AlphaFoldDB" id="A0A3B3R1K0"/>
<evidence type="ECO:0000256" key="1">
    <source>
        <dbReference type="ARBA" id="ARBA00004613"/>
    </source>
</evidence>
<dbReference type="GO" id="GO:0030971">
    <property type="term" value="F:receptor tyrosine kinase binding"/>
    <property type="evidence" value="ECO:0007669"/>
    <property type="project" value="InterPro"/>
</dbReference>
<dbReference type="OrthoDB" id="9936891at2759"/>
<sequence>MRLWACAAIAFMFCGTALFDIFTRTTIPTGPKHLHSRAVHSPQRQPSPSIFRAAGHQRSRRATDDLESILVEFSSMFQSFTQGELQQVIGTLADRRAVQVGPQGRRTKRARKGLKPCSLREAVVSVSELGLGYNSDETLLFRYCSGRCFTHRRNYDVSLEHMKRTGALGLGRQDRARHSPCCRPTTYEDDVSFLDNNNKYYTIHQVSARECGCV</sequence>
<evidence type="ECO:0000256" key="5">
    <source>
        <dbReference type="ARBA" id="ARBA00023030"/>
    </source>
</evidence>
<evidence type="ECO:0000256" key="10">
    <source>
        <dbReference type="RuleBase" id="RU000354"/>
    </source>
</evidence>
<dbReference type="InterPro" id="IPR043401">
    <property type="entry name" value="GDNF_fam"/>
</dbReference>
<dbReference type="InterPro" id="IPR001839">
    <property type="entry name" value="TGF-b_C"/>
</dbReference>
<dbReference type="Pfam" id="PF00019">
    <property type="entry name" value="TGF_beta"/>
    <property type="match status" value="1"/>
</dbReference>
<evidence type="ECO:0000256" key="11">
    <source>
        <dbReference type="SAM" id="MobiDB-lite"/>
    </source>
</evidence>
<evidence type="ECO:0000313" key="14">
    <source>
        <dbReference type="Proteomes" id="UP000261540"/>
    </source>
</evidence>
<reference evidence="13" key="1">
    <citation type="submission" date="2025-08" db="UniProtKB">
        <authorList>
            <consortium name="Ensembl"/>
        </authorList>
    </citation>
    <scope>IDENTIFICATION</scope>
</reference>
<reference evidence="13" key="2">
    <citation type="submission" date="2025-09" db="UniProtKB">
        <authorList>
            <consortium name="Ensembl"/>
        </authorList>
    </citation>
    <scope>IDENTIFICATION</scope>
</reference>
<keyword evidence="14" id="KW-1185">Reference proteome</keyword>
<dbReference type="GO" id="GO:0007399">
    <property type="term" value="P:nervous system development"/>
    <property type="evidence" value="ECO:0007669"/>
    <property type="project" value="UniProtKB-ARBA"/>
</dbReference>
<keyword evidence="3" id="KW-0964">Secreted</keyword>
<dbReference type="STRING" id="1676925.ENSPKIP00000012064"/>
<dbReference type="Gene3D" id="2.10.90.10">
    <property type="entry name" value="Cystine-knot cytokines"/>
    <property type="match status" value="1"/>
</dbReference>
<keyword evidence="4" id="KW-0732">Signal</keyword>
<dbReference type="PANTHER" id="PTHR12173:SF3">
    <property type="entry name" value="NEURTURIN"/>
    <property type="match status" value="1"/>
</dbReference>
<comment type="function">
    <text evidence="7">Growth factor that supports the survival of sympathetic neurons in culture. May regulate the development and maintenance of the CNS. Involved in the development of the neural crest. Might control the size of non-neuronal cell population such as haemopoietic cells. Acts by binding to its coreceptor, GFRA2, leading to autophosphorylation and activation of the RET receptor. Heparan sulfate-binding is required for signaling.</text>
</comment>
<protein>
    <recommendedName>
        <fullName evidence="9">Neurturin</fullName>
    </recommendedName>
</protein>
<evidence type="ECO:0000256" key="4">
    <source>
        <dbReference type="ARBA" id="ARBA00022729"/>
    </source>
</evidence>
<keyword evidence="6" id="KW-1015">Disulfide bond</keyword>
<dbReference type="PANTHER" id="PTHR12173">
    <property type="entry name" value="GDNF SUBFAMILY OF TGF-BETA FAMILY"/>
    <property type="match status" value="1"/>
</dbReference>
<feature type="region of interest" description="Disordered" evidence="11">
    <location>
        <begin position="33"/>
        <end position="56"/>
    </location>
</feature>
<proteinExistence type="inferred from homology"/>
<dbReference type="CDD" id="cd19383">
    <property type="entry name" value="TGF_beta_Neurturin"/>
    <property type="match status" value="1"/>
</dbReference>
<dbReference type="Proteomes" id="UP000261540">
    <property type="component" value="Unplaced"/>
</dbReference>